<evidence type="ECO:0000313" key="6">
    <source>
        <dbReference type="Proteomes" id="UP000182658"/>
    </source>
</evidence>
<dbReference type="InParanoid" id="A0A1J7IEZ7"/>
<evidence type="ECO:0000259" key="4">
    <source>
        <dbReference type="PROSITE" id="PS50048"/>
    </source>
</evidence>
<dbReference type="Pfam" id="PF04082">
    <property type="entry name" value="Fungal_trans"/>
    <property type="match status" value="2"/>
</dbReference>
<dbReference type="InterPro" id="IPR050987">
    <property type="entry name" value="AtrR-like"/>
</dbReference>
<dbReference type="GO" id="GO:0000981">
    <property type="term" value="F:DNA-binding transcription factor activity, RNA polymerase II-specific"/>
    <property type="evidence" value="ECO:0007669"/>
    <property type="project" value="InterPro"/>
</dbReference>
<protein>
    <recommendedName>
        <fullName evidence="4">Zn(2)-C6 fungal-type domain-containing protein</fullName>
    </recommendedName>
</protein>
<dbReference type="AlphaFoldDB" id="A0A1J7IEZ7"/>
<dbReference type="GO" id="GO:0008270">
    <property type="term" value="F:zinc ion binding"/>
    <property type="evidence" value="ECO:0007669"/>
    <property type="project" value="InterPro"/>
</dbReference>
<dbReference type="GO" id="GO:0003677">
    <property type="term" value="F:DNA binding"/>
    <property type="evidence" value="ECO:0007669"/>
    <property type="project" value="InterPro"/>
</dbReference>
<dbReference type="EMBL" id="KV875100">
    <property type="protein sequence ID" value="OIW26279.1"/>
    <property type="molecule type" value="Genomic_DNA"/>
</dbReference>
<reference evidence="5 6" key="1">
    <citation type="submission" date="2016-10" db="EMBL/GenBank/DDBJ databases">
        <title>Draft genome sequence of Coniochaeta ligniaria NRRL30616, a lignocellulolytic fungus for bioabatement of inhibitors in plant biomass hydrolysates.</title>
        <authorList>
            <consortium name="DOE Joint Genome Institute"/>
            <person name="Jimenez D.J."/>
            <person name="Hector R.E."/>
            <person name="Riley R."/>
            <person name="Sun H."/>
            <person name="Grigoriev I.V."/>
            <person name="Van Elsas J.D."/>
            <person name="Nichols N.N."/>
        </authorList>
    </citation>
    <scope>NUCLEOTIDE SEQUENCE [LARGE SCALE GENOMIC DNA]</scope>
    <source>
        <strain evidence="5 6">NRRL 30616</strain>
    </source>
</reference>
<dbReference type="PROSITE" id="PS00463">
    <property type="entry name" value="ZN2_CY6_FUNGAL_1"/>
    <property type="match status" value="1"/>
</dbReference>
<dbReference type="SUPFAM" id="SSF57701">
    <property type="entry name" value="Zn2/Cys6 DNA-binding domain"/>
    <property type="match status" value="1"/>
</dbReference>
<proteinExistence type="predicted"/>
<dbReference type="PANTHER" id="PTHR46910">
    <property type="entry name" value="TRANSCRIPTION FACTOR PDR1"/>
    <property type="match status" value="1"/>
</dbReference>
<dbReference type="InterPro" id="IPR007219">
    <property type="entry name" value="XnlR_reg_dom"/>
</dbReference>
<dbReference type="STRING" id="1408157.A0A1J7IEZ7"/>
<organism evidence="5 6">
    <name type="scientific">Coniochaeta ligniaria NRRL 30616</name>
    <dbReference type="NCBI Taxonomy" id="1408157"/>
    <lineage>
        <taxon>Eukaryota</taxon>
        <taxon>Fungi</taxon>
        <taxon>Dikarya</taxon>
        <taxon>Ascomycota</taxon>
        <taxon>Pezizomycotina</taxon>
        <taxon>Sordariomycetes</taxon>
        <taxon>Sordariomycetidae</taxon>
        <taxon>Coniochaetales</taxon>
        <taxon>Coniochaetaceae</taxon>
        <taxon>Coniochaeta</taxon>
    </lineage>
</organism>
<gene>
    <name evidence="5" type="ORF">CONLIGDRAFT_468147</name>
</gene>
<accession>A0A1J7IEZ7</accession>
<dbReference type="PANTHER" id="PTHR46910:SF25">
    <property type="entry name" value="ABC-TRANSPORTER-REGULATING TRANSCRIPTION FACTOR"/>
    <property type="match status" value="1"/>
</dbReference>
<feature type="compositionally biased region" description="Low complexity" evidence="3">
    <location>
        <begin position="73"/>
        <end position="85"/>
    </location>
</feature>
<feature type="domain" description="Zn(2)-C6 fungal-type" evidence="4">
    <location>
        <begin position="15"/>
        <end position="47"/>
    </location>
</feature>
<dbReference type="OrthoDB" id="39175at2759"/>
<dbReference type="CDD" id="cd00067">
    <property type="entry name" value="GAL4"/>
    <property type="match status" value="1"/>
</dbReference>
<evidence type="ECO:0000313" key="5">
    <source>
        <dbReference type="EMBL" id="OIW26279.1"/>
    </source>
</evidence>
<dbReference type="InterPro" id="IPR001138">
    <property type="entry name" value="Zn2Cys6_DnaBD"/>
</dbReference>
<dbReference type="Gene3D" id="4.10.240.10">
    <property type="entry name" value="Zn(2)-C6 fungal-type DNA-binding domain"/>
    <property type="match status" value="1"/>
</dbReference>
<feature type="region of interest" description="Disordered" evidence="3">
    <location>
        <begin position="532"/>
        <end position="561"/>
    </location>
</feature>
<feature type="region of interest" description="Disordered" evidence="3">
    <location>
        <begin position="56"/>
        <end position="100"/>
    </location>
</feature>
<dbReference type="Proteomes" id="UP000182658">
    <property type="component" value="Unassembled WGS sequence"/>
</dbReference>
<evidence type="ECO:0000256" key="1">
    <source>
        <dbReference type="ARBA" id="ARBA00022723"/>
    </source>
</evidence>
<dbReference type="CDD" id="cd12148">
    <property type="entry name" value="fungal_TF_MHR"/>
    <property type="match status" value="1"/>
</dbReference>
<evidence type="ECO:0000256" key="3">
    <source>
        <dbReference type="SAM" id="MobiDB-lite"/>
    </source>
</evidence>
<evidence type="ECO:0000256" key="2">
    <source>
        <dbReference type="ARBA" id="ARBA00023242"/>
    </source>
</evidence>
<dbReference type="PROSITE" id="PS50048">
    <property type="entry name" value="ZN2_CY6_FUNGAL_2"/>
    <property type="match status" value="1"/>
</dbReference>
<keyword evidence="2" id="KW-0539">Nucleus</keyword>
<keyword evidence="1" id="KW-0479">Metal-binding</keyword>
<dbReference type="InterPro" id="IPR036864">
    <property type="entry name" value="Zn2-C6_fun-type_DNA-bd_sf"/>
</dbReference>
<name>A0A1J7IEZ7_9PEZI</name>
<dbReference type="GO" id="GO:0006351">
    <property type="term" value="P:DNA-templated transcription"/>
    <property type="evidence" value="ECO:0007669"/>
    <property type="project" value="InterPro"/>
</dbReference>
<keyword evidence="6" id="KW-1185">Reference proteome</keyword>
<sequence>MEQDATSLAPRLSKTCDSCKGRKVRCILQPGQSACNGCLKRRARCRFSHTKRLLRNVSAEGAEPEIRQDAQESSNQRSSPVNSSRSETRPTSPPLEHQPHGELYIDRLLERPGSGGLNVGVREDCIFKRPEDYITSSNLAIFSDSRIRLLSHRLGHNKVRDLVERVAASLDVKHHSRNDLIDNPPTNIIIEAFKLAGQPNQNESQLADTCIKAYFENVHPQFPFLDRAKFEKRAADPGLSEYLNSNRPFSALYHAVLALGCQYLYDKTLDPVTVDSWRFASCYRTFWVVYMIERQTCFLNGRSPSLADYDIGCPIPPTPESHIEGMDWFVTMLRLSRLCSKAYEMLFSTSSTMNSPQQYMTAIARIRADVRKWEALMPAQYRPGRKSCYPMPASAAVHMLLKLDYMYYWLAMALCRLELHVGPTAGAGEANLGESTKELMAAARNAIQLTKDIDMRPYIATWVRGTVPLAAMFILFDLVVHNPAHPETELNLSLLDMAAGYFGRFDYATNGAIPAAMLSGFAHIANQFVKETRERTDSPASHSAADAGSAPISPGSLPDRPQRMRVLELSNAGMRTCRPQEDSRLMCYSLGYFEYRIRPEPGRRRLV</sequence>
<dbReference type="SMART" id="SM00066">
    <property type="entry name" value="GAL4"/>
    <property type="match status" value="1"/>
</dbReference>